<dbReference type="Gene3D" id="3.40.50.300">
    <property type="entry name" value="P-loop containing nucleotide triphosphate hydrolases"/>
    <property type="match status" value="1"/>
</dbReference>
<proteinExistence type="predicted"/>
<dbReference type="InterPro" id="IPR039421">
    <property type="entry name" value="Type_1_exporter"/>
</dbReference>
<feature type="transmembrane region" description="Helical" evidence="7">
    <location>
        <begin position="309"/>
        <end position="328"/>
    </location>
</feature>
<dbReference type="InterPro" id="IPR011918">
    <property type="entry name" value="ABC_MsbA_ATP-bd"/>
</dbReference>
<dbReference type="PROSITE" id="PS50929">
    <property type="entry name" value="ABC_TM1F"/>
    <property type="match status" value="1"/>
</dbReference>
<dbReference type="SMART" id="SM00382">
    <property type="entry name" value="AAA"/>
    <property type="match status" value="1"/>
</dbReference>
<dbReference type="SUPFAM" id="SSF52540">
    <property type="entry name" value="P-loop containing nucleoside triphosphate hydrolases"/>
    <property type="match status" value="1"/>
</dbReference>
<dbReference type="InterPro" id="IPR003593">
    <property type="entry name" value="AAA+_ATPase"/>
</dbReference>
<reference evidence="10" key="1">
    <citation type="submission" date="2016-10" db="EMBL/GenBank/DDBJ databases">
        <title>Sequence of Gallionella enrichment culture.</title>
        <authorList>
            <person name="Poehlein A."/>
            <person name="Muehling M."/>
            <person name="Daniel R."/>
        </authorList>
    </citation>
    <scope>NUCLEOTIDE SEQUENCE</scope>
</reference>
<dbReference type="EMBL" id="MLJW01000911">
    <property type="protein sequence ID" value="OIQ81543.1"/>
    <property type="molecule type" value="Genomic_DNA"/>
</dbReference>
<dbReference type="GO" id="GO:0005524">
    <property type="term" value="F:ATP binding"/>
    <property type="evidence" value="ECO:0007669"/>
    <property type="project" value="UniProtKB-KW"/>
</dbReference>
<protein>
    <submittedName>
        <fullName evidence="10">Putative multidrug export ATP-binding/permease protein</fullName>
        <ecNumber evidence="10">3.6.3.-</ecNumber>
    </submittedName>
</protein>
<evidence type="ECO:0000256" key="3">
    <source>
        <dbReference type="ARBA" id="ARBA00022741"/>
    </source>
</evidence>
<keyword evidence="6 7" id="KW-0472">Membrane</keyword>
<keyword evidence="3" id="KW-0547">Nucleotide-binding</keyword>
<keyword evidence="4 10" id="KW-0067">ATP-binding</keyword>
<evidence type="ECO:0000313" key="10">
    <source>
        <dbReference type="EMBL" id="OIQ81543.1"/>
    </source>
</evidence>
<evidence type="ECO:0000256" key="4">
    <source>
        <dbReference type="ARBA" id="ARBA00022840"/>
    </source>
</evidence>
<dbReference type="InterPro" id="IPR011527">
    <property type="entry name" value="ABC1_TM_dom"/>
</dbReference>
<sequence length="612" mass="66828">MRKCTLCHQARKEKSISKPTSPAAVRRIASLRDLWPFLRPYRARIALAFFLLCLGSTTILLVPLAFRDLIDFGFGQRQNTGGGLLGSLSLNAHFAVLFGLACLWALTVASRYYTVTWIGERVTVDLRSAVYARVLGQSPQFFETLQTGEVLSRLTGDTTLIQTVVGSSISMGLRSLFQFVGGMIMLAVTSFYLFSLNLGLMALLMLPILAIGRKVRKLSRESQDKIADASALAGEILNAVSTVQAYTQENRETRRFADRAEASFTTAIRRTRVRAALTVLVITAVMGAIIFVLWIGANQVHNGSMTGGQLASFVLYAVLVAGGVGTMAEVWGDVMRAAGATERLLELLHATPAILETTAPQALPQPGQARIQFENVTFHYPSRLQTAALEDISLDIAPGESIALVGPSGAGKTTLFQLLLRFYDISHGTIRFNGQDIRQLSLHELRERIAIVPQDSVIFSANALENIRYGRPGASDAEVIAAARSAQVDEFILRLPEGYRTFLGERGTRLSGGQRQRIAIARAILKNAPLLLLDEATSALDAESEILVQQGLNAAMQGRTTLIIAHRLATVKKVDRIVVLEHGRIVETGAPDDLRRQSGLYARLARLQFDVQ</sequence>
<feature type="transmembrane region" description="Helical" evidence="7">
    <location>
        <begin position="86"/>
        <end position="106"/>
    </location>
</feature>
<comment type="subcellular location">
    <subcellularLocation>
        <location evidence="1">Membrane</location>
        <topology evidence="1">Multi-pass membrane protein</topology>
    </subcellularLocation>
</comment>
<comment type="caution">
    <text evidence="10">The sequence shown here is derived from an EMBL/GenBank/DDBJ whole genome shotgun (WGS) entry which is preliminary data.</text>
</comment>
<evidence type="ECO:0000256" key="1">
    <source>
        <dbReference type="ARBA" id="ARBA00004141"/>
    </source>
</evidence>
<evidence type="ECO:0000256" key="5">
    <source>
        <dbReference type="ARBA" id="ARBA00022989"/>
    </source>
</evidence>
<gene>
    <name evidence="10" type="ORF">GALL_366860</name>
</gene>
<dbReference type="GO" id="GO:0015421">
    <property type="term" value="F:ABC-type oligopeptide transporter activity"/>
    <property type="evidence" value="ECO:0007669"/>
    <property type="project" value="TreeGrafter"/>
</dbReference>
<dbReference type="PROSITE" id="PS00211">
    <property type="entry name" value="ABC_TRANSPORTER_1"/>
    <property type="match status" value="1"/>
</dbReference>
<evidence type="ECO:0000256" key="6">
    <source>
        <dbReference type="ARBA" id="ARBA00023136"/>
    </source>
</evidence>
<feature type="transmembrane region" description="Helical" evidence="7">
    <location>
        <begin position="45"/>
        <end position="66"/>
    </location>
</feature>
<evidence type="ECO:0000256" key="7">
    <source>
        <dbReference type="SAM" id="Phobius"/>
    </source>
</evidence>
<accession>A0A1J5QNS1</accession>
<dbReference type="PROSITE" id="PS50893">
    <property type="entry name" value="ABC_TRANSPORTER_2"/>
    <property type="match status" value="1"/>
</dbReference>
<dbReference type="EC" id="3.6.3.-" evidence="10"/>
<dbReference type="PANTHER" id="PTHR43394">
    <property type="entry name" value="ATP-DEPENDENT PERMEASE MDL1, MITOCHONDRIAL"/>
    <property type="match status" value="1"/>
</dbReference>
<feature type="domain" description="ABC transmembrane type-1" evidence="9">
    <location>
        <begin position="46"/>
        <end position="336"/>
    </location>
</feature>
<dbReference type="InterPro" id="IPR017871">
    <property type="entry name" value="ABC_transporter-like_CS"/>
</dbReference>
<dbReference type="PANTHER" id="PTHR43394:SF1">
    <property type="entry name" value="ATP-BINDING CASSETTE SUB-FAMILY B MEMBER 10, MITOCHONDRIAL"/>
    <property type="match status" value="1"/>
</dbReference>
<keyword evidence="10" id="KW-0378">Hydrolase</keyword>
<dbReference type="GO" id="GO:0090374">
    <property type="term" value="P:oligopeptide export from mitochondrion"/>
    <property type="evidence" value="ECO:0007669"/>
    <property type="project" value="TreeGrafter"/>
</dbReference>
<feature type="transmembrane region" description="Helical" evidence="7">
    <location>
        <begin position="275"/>
        <end position="297"/>
    </location>
</feature>
<feature type="transmembrane region" description="Helical" evidence="7">
    <location>
        <begin position="200"/>
        <end position="216"/>
    </location>
</feature>
<dbReference type="CDD" id="cd18575">
    <property type="entry name" value="ABC_6TM_bac_exporter_ABCB8_10_like"/>
    <property type="match status" value="1"/>
</dbReference>
<evidence type="ECO:0000259" key="9">
    <source>
        <dbReference type="PROSITE" id="PS50929"/>
    </source>
</evidence>
<evidence type="ECO:0000259" key="8">
    <source>
        <dbReference type="PROSITE" id="PS50893"/>
    </source>
</evidence>
<dbReference type="GO" id="GO:0016887">
    <property type="term" value="F:ATP hydrolysis activity"/>
    <property type="evidence" value="ECO:0007669"/>
    <property type="project" value="InterPro"/>
</dbReference>
<name>A0A1J5QNS1_9ZZZZ</name>
<dbReference type="FunFam" id="3.40.50.300:FF:000218">
    <property type="entry name" value="Multidrug ABC transporter ATP-binding protein"/>
    <property type="match status" value="1"/>
</dbReference>
<keyword evidence="2 7" id="KW-0812">Transmembrane</keyword>
<feature type="domain" description="ABC transporter" evidence="8">
    <location>
        <begin position="371"/>
        <end position="607"/>
    </location>
</feature>
<organism evidence="10">
    <name type="scientific">mine drainage metagenome</name>
    <dbReference type="NCBI Taxonomy" id="410659"/>
    <lineage>
        <taxon>unclassified sequences</taxon>
        <taxon>metagenomes</taxon>
        <taxon>ecological metagenomes</taxon>
    </lineage>
</organism>
<dbReference type="SUPFAM" id="SSF90123">
    <property type="entry name" value="ABC transporter transmembrane region"/>
    <property type="match status" value="1"/>
</dbReference>
<dbReference type="Pfam" id="PF00005">
    <property type="entry name" value="ABC_tran"/>
    <property type="match status" value="1"/>
</dbReference>
<dbReference type="GO" id="GO:0005743">
    <property type="term" value="C:mitochondrial inner membrane"/>
    <property type="evidence" value="ECO:0007669"/>
    <property type="project" value="TreeGrafter"/>
</dbReference>
<dbReference type="Pfam" id="PF00664">
    <property type="entry name" value="ABC_membrane"/>
    <property type="match status" value="1"/>
</dbReference>
<dbReference type="InterPro" id="IPR003439">
    <property type="entry name" value="ABC_transporter-like_ATP-bd"/>
</dbReference>
<dbReference type="Gene3D" id="1.20.1560.10">
    <property type="entry name" value="ABC transporter type 1, transmembrane domain"/>
    <property type="match status" value="1"/>
</dbReference>
<dbReference type="AlphaFoldDB" id="A0A1J5QNS1"/>
<dbReference type="InterPro" id="IPR027417">
    <property type="entry name" value="P-loop_NTPase"/>
</dbReference>
<evidence type="ECO:0000256" key="2">
    <source>
        <dbReference type="ARBA" id="ARBA00022692"/>
    </source>
</evidence>
<dbReference type="NCBIfam" id="TIGR02204">
    <property type="entry name" value="MsbA_rel"/>
    <property type="match status" value="1"/>
</dbReference>
<dbReference type="InterPro" id="IPR036640">
    <property type="entry name" value="ABC1_TM_sf"/>
</dbReference>
<keyword evidence="5 7" id="KW-1133">Transmembrane helix</keyword>